<evidence type="ECO:0000256" key="1">
    <source>
        <dbReference type="SAM" id="SignalP"/>
    </source>
</evidence>
<protein>
    <recommendedName>
        <fullName evidence="2">SGNH hydrolase-type esterase domain-containing protein</fullName>
    </recommendedName>
</protein>
<dbReference type="Gene3D" id="3.40.50.1110">
    <property type="entry name" value="SGNH hydrolase"/>
    <property type="match status" value="1"/>
</dbReference>
<dbReference type="InterPro" id="IPR051532">
    <property type="entry name" value="Ester_Hydrolysis_Enzymes"/>
</dbReference>
<name>A0ABQ2SES3_9DEIO</name>
<feature type="signal peptide" evidence="1">
    <location>
        <begin position="1"/>
        <end position="19"/>
    </location>
</feature>
<keyword evidence="1" id="KW-0732">Signal</keyword>
<dbReference type="InterPro" id="IPR036514">
    <property type="entry name" value="SGNH_hydro_sf"/>
</dbReference>
<evidence type="ECO:0000313" key="4">
    <source>
        <dbReference type="Proteomes" id="UP000620633"/>
    </source>
</evidence>
<feature type="domain" description="SGNH hydrolase-type esterase" evidence="2">
    <location>
        <begin position="176"/>
        <end position="349"/>
    </location>
</feature>
<reference evidence="4" key="1">
    <citation type="journal article" date="2019" name="Int. J. Syst. Evol. Microbiol.">
        <title>The Global Catalogue of Microorganisms (GCM) 10K type strain sequencing project: providing services to taxonomists for standard genome sequencing and annotation.</title>
        <authorList>
            <consortium name="The Broad Institute Genomics Platform"/>
            <consortium name="The Broad Institute Genome Sequencing Center for Infectious Disease"/>
            <person name="Wu L."/>
            <person name="Ma J."/>
        </authorList>
    </citation>
    <scope>NUCLEOTIDE SEQUENCE [LARGE SCALE GENOMIC DNA]</scope>
    <source>
        <strain evidence="4">JCM 31406</strain>
    </source>
</reference>
<dbReference type="CDD" id="cd00229">
    <property type="entry name" value="SGNH_hydrolase"/>
    <property type="match status" value="1"/>
</dbReference>
<gene>
    <name evidence="3" type="ORF">GCM10008961_16940</name>
</gene>
<dbReference type="PANTHER" id="PTHR30383">
    <property type="entry name" value="THIOESTERASE 1/PROTEASE 1/LYSOPHOSPHOLIPASE L1"/>
    <property type="match status" value="1"/>
</dbReference>
<dbReference type="SUPFAM" id="SSF52266">
    <property type="entry name" value="SGNH hydrolase"/>
    <property type="match status" value="1"/>
</dbReference>
<proteinExistence type="predicted"/>
<keyword evidence="4" id="KW-1185">Reference proteome</keyword>
<organism evidence="3 4">
    <name type="scientific">Deinococcus knuensis</name>
    <dbReference type="NCBI Taxonomy" id="1837380"/>
    <lineage>
        <taxon>Bacteria</taxon>
        <taxon>Thermotogati</taxon>
        <taxon>Deinococcota</taxon>
        <taxon>Deinococci</taxon>
        <taxon>Deinococcales</taxon>
        <taxon>Deinococcaceae</taxon>
        <taxon>Deinococcus</taxon>
    </lineage>
</organism>
<accession>A0ABQ2SES3</accession>
<feature type="chain" id="PRO_5045669107" description="SGNH hydrolase-type esterase domain-containing protein" evidence="1">
    <location>
        <begin position="20"/>
        <end position="363"/>
    </location>
</feature>
<evidence type="ECO:0000259" key="2">
    <source>
        <dbReference type="Pfam" id="PF13472"/>
    </source>
</evidence>
<comment type="caution">
    <text evidence="3">The sequence shown here is derived from an EMBL/GenBank/DDBJ whole genome shotgun (WGS) entry which is preliminary data.</text>
</comment>
<dbReference type="Proteomes" id="UP000620633">
    <property type="component" value="Unassembled WGS sequence"/>
</dbReference>
<evidence type="ECO:0000313" key="3">
    <source>
        <dbReference type="EMBL" id="GGS26043.1"/>
    </source>
</evidence>
<dbReference type="InterPro" id="IPR013830">
    <property type="entry name" value="SGNH_hydro"/>
</dbReference>
<dbReference type="Pfam" id="PF13472">
    <property type="entry name" value="Lipase_GDSL_2"/>
    <property type="match status" value="1"/>
</dbReference>
<sequence>MRAIHTLILVAAMTTLATAQAPAPIAKVELSVRNAPSTGLLIPPGDPVFRYLGAVVQPFGDAFPRKNFVNTHLMITSKNNEPPYSVEFQVRGSEFEIVELGNKGKIRISVNGAPITEVLQATPPDGGIYLRKVQFRSAALRTIRLDVANYAFGGLRVMSGTTVTAPNTARQPRAMFVGDSYTEGGTGAAASFTAYPATVGRLMNWEVWNSGVGGTGYTRGGPSGRVRLSERLERDVIAHRPDIVLLAYGHNDSDPGSELDREARNVVRRLKVSLPATRIIMVGPFSEQTPPPAHIPLVRDILKSVADDEGLLWVDPIDWITGNKRTGSPGNAIDYIQDDYVHPTQKGHDYIGQRLAQEIRARW</sequence>
<dbReference type="EMBL" id="BMQO01000005">
    <property type="protein sequence ID" value="GGS26043.1"/>
    <property type="molecule type" value="Genomic_DNA"/>
</dbReference>